<dbReference type="Proteomes" id="UP000314983">
    <property type="component" value="Chromosome 4"/>
</dbReference>
<keyword evidence="2" id="KW-1185">Reference proteome</keyword>
<dbReference type="GeneID" id="113580503"/>
<dbReference type="AlphaFoldDB" id="A0A4W4EQR9"/>
<dbReference type="Pfam" id="PF00118">
    <property type="entry name" value="Cpn60_TCP1"/>
    <property type="match status" value="1"/>
</dbReference>
<dbReference type="GeneTree" id="ENSGT00390000002417"/>
<sequence length="623" mass="68534">MAKTCVSESASLQASLSVVGALECVVRRCVGPEGGSVLFTKDTGETLITRHGQRILTSLHLDHPIARMVLECVCAHDRVTADGSKSFILLLATLLRGIRDSVNRQHKATWNLATPRNLANRLLAFCWKELDDVIDHCVVPYASSLFLLNGYRLEGRVLPALVRGYVAGRVGIGQAEILTPLLCELYNKVSDEQDHLTEEPIAFLNSNFSLLHITVSGLPTGRSQVVEGIVFARDWSVWREAPHCGPVKALIVSQCLDKPLAAVGENVSICFQQDWLLHSERIMEARLAAMLSLQAHVVLSSVKQPERMLEWARENSLAVLECMDSEQLELLCQLTAADTPPLQPMLRVVMLSFYRRLHPGGGGVAQLGIPCCGFPHAHTLVLCAPTAGALEQSMCASRGTFAMLQHLCHAVLRRTEQTSETHTLNDSCTRETERDGVCEACENHDHHDQCHIPLPDQSSSGQSRGPASPPDLWDVILKAGGVLPVGGAFEFLLHHSLLHCCNHGDTQSRRLLAEAILSMFRSLHSHKPRYFLQHHTHFMSKLQIMKLGHAVRELGSGSEFRLALRPEGPASLCVESVCSKHQLVVSVLQCVSRLLCVGAILYIPSLAQRPLTTCSEESEEENI</sequence>
<dbReference type="OrthoDB" id="9393833at2759"/>
<evidence type="ECO:0000313" key="2">
    <source>
        <dbReference type="Proteomes" id="UP000314983"/>
    </source>
</evidence>
<dbReference type="Ensembl" id="ENSEEET00000014397.2">
    <property type="protein sequence ID" value="ENSEEEP00000014224.1"/>
    <property type="gene ID" value="ENSEEEG00000007068.2"/>
</dbReference>
<dbReference type="KEGG" id="eee:113580503"/>
<gene>
    <name evidence="1" type="primary">bbs10</name>
</gene>
<dbReference type="PANTHER" id="PTHR14667:SF2">
    <property type="entry name" value="BARDET-BIEDL SYNDROME 10 PROTEIN"/>
    <property type="match status" value="1"/>
</dbReference>
<reference evidence="1" key="5">
    <citation type="submission" date="2025-09" db="UniProtKB">
        <authorList>
            <consortium name="Ensembl"/>
        </authorList>
    </citation>
    <scope>IDENTIFICATION</scope>
</reference>
<dbReference type="GO" id="GO:0051131">
    <property type="term" value="P:chaperone-mediated protein complex assembly"/>
    <property type="evidence" value="ECO:0007669"/>
    <property type="project" value="InterPro"/>
</dbReference>
<dbReference type="OMA" id="HAPSHTD"/>
<reference evidence="1" key="4">
    <citation type="submission" date="2025-08" db="UniProtKB">
        <authorList>
            <consortium name="Ensembl"/>
        </authorList>
    </citation>
    <scope>IDENTIFICATION</scope>
</reference>
<dbReference type="GO" id="GO:0005524">
    <property type="term" value="F:ATP binding"/>
    <property type="evidence" value="ECO:0007669"/>
    <property type="project" value="InterPro"/>
</dbReference>
<reference evidence="1" key="3">
    <citation type="submission" date="2020-05" db="EMBL/GenBank/DDBJ databases">
        <title>Electrophorus electricus (electric eel) genome, fEleEle1, primary haplotype.</title>
        <authorList>
            <person name="Myers G."/>
            <person name="Meyer A."/>
            <person name="Fedrigo O."/>
            <person name="Formenti G."/>
            <person name="Rhie A."/>
            <person name="Tracey A."/>
            <person name="Sims Y."/>
            <person name="Jarvis E.D."/>
        </authorList>
    </citation>
    <scope>NUCLEOTIDE SEQUENCE [LARGE SCALE GENOMIC DNA]</scope>
</reference>
<reference evidence="2" key="1">
    <citation type="journal article" date="2014" name="Science">
        <title>Nonhuman genetics. Genomic basis for the convergent evolution of electric organs.</title>
        <authorList>
            <person name="Gallant J.R."/>
            <person name="Traeger L.L."/>
            <person name="Volkening J.D."/>
            <person name="Moffett H."/>
            <person name="Chen P.H."/>
            <person name="Novina C.D."/>
            <person name="Phillips G.N.Jr."/>
            <person name="Anand R."/>
            <person name="Wells G.B."/>
            <person name="Pinch M."/>
            <person name="Guth R."/>
            <person name="Unguez G.A."/>
            <person name="Albert J.S."/>
            <person name="Zakon H.H."/>
            <person name="Samanta M.P."/>
            <person name="Sussman M.R."/>
        </authorList>
    </citation>
    <scope>NUCLEOTIDE SEQUENCE [LARGE SCALE GENOMIC DNA]</scope>
</reference>
<protein>
    <recommendedName>
        <fullName evidence="3">Bardet-Biedl syndrome 10</fullName>
    </recommendedName>
</protein>
<name>A0A4W4EQR9_ELEEL</name>
<dbReference type="SUPFAM" id="SSF52029">
    <property type="entry name" value="GroEL apical domain-like"/>
    <property type="match status" value="1"/>
</dbReference>
<reference evidence="2" key="2">
    <citation type="journal article" date="2017" name="Sci. Adv.">
        <title>A tail of two voltages: Proteomic comparison of the three electric organs of the electric eel.</title>
        <authorList>
            <person name="Traeger L.L."/>
            <person name="Sabat G."/>
            <person name="Barrett-Wilt G.A."/>
            <person name="Wells G.B."/>
            <person name="Sussman M.R."/>
        </authorList>
    </citation>
    <scope>NUCLEOTIDE SEQUENCE [LARGE SCALE GENOMIC DNA]</scope>
</reference>
<dbReference type="InterPro" id="IPR042619">
    <property type="entry name" value="BBS10"/>
</dbReference>
<dbReference type="PANTHER" id="PTHR14667">
    <property type="entry name" value="BARDET-BIEDL SYNDROME 10 PROTEIN"/>
    <property type="match status" value="1"/>
</dbReference>
<dbReference type="InterPro" id="IPR027413">
    <property type="entry name" value="GROEL-like_equatorial_sf"/>
</dbReference>
<proteinExistence type="predicted"/>
<accession>A0A4W4EQR9</accession>
<dbReference type="SUPFAM" id="SSF48592">
    <property type="entry name" value="GroEL equatorial domain-like"/>
    <property type="match status" value="1"/>
</dbReference>
<evidence type="ECO:0000313" key="1">
    <source>
        <dbReference type="Ensembl" id="ENSEEEP00000014224.1"/>
    </source>
</evidence>
<dbReference type="CTD" id="79738"/>
<dbReference type="InterPro" id="IPR002423">
    <property type="entry name" value="Cpn60/GroEL/TCP-1"/>
</dbReference>
<dbReference type="InterPro" id="IPR027409">
    <property type="entry name" value="GroEL-like_apical_dom_sf"/>
</dbReference>
<dbReference type="Gene3D" id="1.10.560.10">
    <property type="entry name" value="GroEL-like equatorial domain"/>
    <property type="match status" value="1"/>
</dbReference>
<evidence type="ECO:0008006" key="3">
    <source>
        <dbReference type="Google" id="ProtNLM"/>
    </source>
</evidence>
<dbReference type="STRING" id="8005.ENSEEEP00000014224"/>
<organism evidence="1 2">
    <name type="scientific">Electrophorus electricus</name>
    <name type="common">Electric eel</name>
    <name type="synonym">Gymnotus electricus</name>
    <dbReference type="NCBI Taxonomy" id="8005"/>
    <lineage>
        <taxon>Eukaryota</taxon>
        <taxon>Metazoa</taxon>
        <taxon>Chordata</taxon>
        <taxon>Craniata</taxon>
        <taxon>Vertebrata</taxon>
        <taxon>Euteleostomi</taxon>
        <taxon>Actinopterygii</taxon>
        <taxon>Neopterygii</taxon>
        <taxon>Teleostei</taxon>
        <taxon>Ostariophysi</taxon>
        <taxon>Gymnotiformes</taxon>
        <taxon>Gymnotoidei</taxon>
        <taxon>Gymnotidae</taxon>
        <taxon>Electrophorus</taxon>
    </lineage>
</organism>
<dbReference type="RefSeq" id="XP_026870903.1">
    <property type="nucleotide sequence ID" value="XM_027015102.2"/>
</dbReference>